<dbReference type="CDD" id="cd18809">
    <property type="entry name" value="SF1_C_RecD"/>
    <property type="match status" value="1"/>
</dbReference>
<reference evidence="3 4" key="1">
    <citation type="submission" date="2020-05" db="EMBL/GenBank/DDBJ databases">
        <authorList>
            <person name="Mo P."/>
        </authorList>
    </citation>
    <scope>NUCLEOTIDE SEQUENCE [LARGE SCALE GENOMIC DNA]</scope>
    <source>
        <strain evidence="3 4">Gen01</strain>
        <plasmid evidence="3 4">unnamed1</plasmid>
    </source>
</reference>
<dbReference type="NCBIfam" id="NF041492">
    <property type="entry name" value="MobF"/>
    <property type="match status" value="1"/>
</dbReference>
<dbReference type="InterPro" id="IPR014862">
    <property type="entry name" value="TrwC"/>
</dbReference>
<gene>
    <name evidence="3" type="ORF">HOP40_34710</name>
</gene>
<protein>
    <submittedName>
        <fullName evidence="3">Relaxase domain-containing protein</fullName>
    </submittedName>
</protein>
<dbReference type="InterPro" id="IPR003593">
    <property type="entry name" value="AAA+_ATPase"/>
</dbReference>
<dbReference type="KEGG" id="pbro:HOP40_34710"/>
<name>A0A6M6JVU6_9PSEU</name>
<dbReference type="EMBL" id="CP053565">
    <property type="protein sequence ID" value="QJY51136.1"/>
    <property type="molecule type" value="Genomic_DNA"/>
</dbReference>
<dbReference type="AlphaFoldDB" id="A0A6M6JVU6"/>
<accession>A0A6M6JVU6</accession>
<evidence type="ECO:0000313" key="3">
    <source>
        <dbReference type="EMBL" id="QJY51136.1"/>
    </source>
</evidence>
<organism evidence="3 4">
    <name type="scientific">Pseudonocardia broussonetiae</name>
    <dbReference type="NCBI Taxonomy" id="2736640"/>
    <lineage>
        <taxon>Bacteria</taxon>
        <taxon>Bacillati</taxon>
        <taxon>Actinomycetota</taxon>
        <taxon>Actinomycetes</taxon>
        <taxon>Pseudonocardiales</taxon>
        <taxon>Pseudonocardiaceae</taxon>
        <taxon>Pseudonocardia</taxon>
    </lineage>
</organism>
<sequence length="1130" mass="119687">MVIMLRITAIPAGAVEYLIRGCGCQHDAPQAGLERGRDLAAGHTAERATGREKGAAAYFAAAVDQGDPQGYWFGTGMEAMGLPFASGEVADPDDVRAVFGQLRRPESTEKDPDFLGRRPPKYKDEEQRFEALKAAEKGPVSPEREQQLRQQAAATDTRKGVAYYDFTFSAPKSVSVYWAALLAAGATEQAAAVAAAHDRAVEIAIAYADKHIVSTRTGWHGARVTGNESVGRYEAGRGSVWTLWRHSTSRANEPQLHTHGGMLNRTTTAGGQVRALDGAAFRAYKEAIDIAYVRALEQLVTEASGARFALRPDGLAREIVGVDPQLCAEASTRRGQVQERVAELIAGYIERNGREPSGLARKAMADMATLETRAAKTAESGPAAVTAWGAARLERMLEVVDEVAAAGYDRAELAALVDQEPGHAVTVDGPRIGAYMAAGTGGQPQAAGDAQVVAGVDRAKVMAAAIGDVQTQYAVWTHGNLAAALDARLGDAHQLGVGVAERPAVLEALTRDALVMAGVVRVSAPDPVAVPEALQRADGGSVYRRANHERYATSAHLAMEDGLIGLARTPVAARVSAAELAMLEVELAAAGLSGDQVAAVAGILDSGRVGDVLVGPAGAGKSHTVSALAAAWNERTGGRVLGLATSQIATQNLAGLGLAAVNTSRFLMAFQPDPVTGQVRERLSAGDLLVVDEAGMSSTRELHAIATLAAAAGAKVVFTGDHAQLDAVEAGGMFAHLAETVGAHELTVVHRFTAPWEREASLQLRAGDHAAIDAYADHGRLRTGTLEEMQAAATRGWLADTLAGKQSLLIVGTNVHAAELSSDIRDRLIKLGRVSPETMAEAGPQQQEVSVGDRVQARENNYRLRVDPAIGPDGRAGPAWPVTNREVYTVVGRDEETGDLLVVDRFGATAHLPTDYVAQHVALAYAVTGYAAQGLTVDSGHPIVDRDATREALYPAATRGRESNVLYLVTERAPDAHDPERIQESARERLAAVLHRTAAQQAATRVLAEGRAQAGSLQTIGGLFDIAAAEQARERYHAMLAARLEPDVVERAEGEAGYGRLLRTLRETDLTGHHLDAVLDEALSGRGLGDADSVSDVLRWRVRWHAEHRDPERHVDPGDWTTLLPAQDGP</sequence>
<dbReference type="SMART" id="SM00382">
    <property type="entry name" value="AAA"/>
    <property type="match status" value="1"/>
</dbReference>
<evidence type="ECO:0000259" key="2">
    <source>
        <dbReference type="SMART" id="SM00382"/>
    </source>
</evidence>
<dbReference type="Pfam" id="PF13604">
    <property type="entry name" value="AAA_30"/>
    <property type="match status" value="1"/>
</dbReference>
<dbReference type="Pfam" id="PF08751">
    <property type="entry name" value="TrwC"/>
    <property type="match status" value="1"/>
</dbReference>
<dbReference type="Proteomes" id="UP000505377">
    <property type="component" value="Plasmid unnamed1"/>
</dbReference>
<dbReference type="PANTHER" id="PTHR43788">
    <property type="entry name" value="DNA2/NAM7 HELICASE FAMILY MEMBER"/>
    <property type="match status" value="1"/>
</dbReference>
<evidence type="ECO:0000313" key="4">
    <source>
        <dbReference type="Proteomes" id="UP000505377"/>
    </source>
</evidence>
<dbReference type="SUPFAM" id="SSF52540">
    <property type="entry name" value="P-loop containing nucleoside triphosphate hydrolases"/>
    <property type="match status" value="2"/>
</dbReference>
<proteinExistence type="predicted"/>
<feature type="region of interest" description="Disordered" evidence="1">
    <location>
        <begin position="1111"/>
        <end position="1130"/>
    </location>
</feature>
<geneLocation type="plasmid" evidence="3 4">
    <name>unnamed1</name>
</geneLocation>
<dbReference type="InterPro" id="IPR050534">
    <property type="entry name" value="Coronavir_polyprotein_1ab"/>
</dbReference>
<dbReference type="InterPro" id="IPR027417">
    <property type="entry name" value="P-loop_NTPase"/>
</dbReference>
<dbReference type="SUPFAM" id="SSF55464">
    <property type="entry name" value="Origin of replication-binding domain, RBD-like"/>
    <property type="match status" value="1"/>
</dbReference>
<keyword evidence="3" id="KW-0614">Plasmid</keyword>
<feature type="domain" description="AAA+ ATPase" evidence="2">
    <location>
        <begin position="609"/>
        <end position="835"/>
    </location>
</feature>
<dbReference type="Gene3D" id="2.30.30.940">
    <property type="match status" value="1"/>
</dbReference>
<keyword evidence="4" id="KW-1185">Reference proteome</keyword>
<dbReference type="RefSeq" id="WP_172169876.1">
    <property type="nucleotide sequence ID" value="NZ_CP053565.1"/>
</dbReference>
<evidence type="ECO:0000256" key="1">
    <source>
        <dbReference type="SAM" id="MobiDB-lite"/>
    </source>
</evidence>
<dbReference type="Gene3D" id="3.40.50.300">
    <property type="entry name" value="P-loop containing nucleotide triphosphate hydrolases"/>
    <property type="match status" value="2"/>
</dbReference>